<dbReference type="OrthoDB" id="9766390at2"/>
<feature type="domain" description="AsmA" evidence="3">
    <location>
        <begin position="4"/>
        <end position="198"/>
    </location>
</feature>
<organism evidence="4 5">
    <name type="scientific">Azonexus hydrophilus</name>
    <dbReference type="NCBI Taxonomy" id="418702"/>
    <lineage>
        <taxon>Bacteria</taxon>
        <taxon>Pseudomonadati</taxon>
        <taxon>Pseudomonadota</taxon>
        <taxon>Betaproteobacteria</taxon>
        <taxon>Rhodocyclales</taxon>
        <taxon>Azonexaceae</taxon>
        <taxon>Azonexus</taxon>
    </lineage>
</organism>
<dbReference type="GO" id="GO:0090313">
    <property type="term" value="P:regulation of protein targeting to membrane"/>
    <property type="evidence" value="ECO:0007669"/>
    <property type="project" value="TreeGrafter"/>
</dbReference>
<dbReference type="RefSeq" id="WP_076093116.1">
    <property type="nucleotide sequence ID" value="NZ_MTHD01000002.1"/>
</dbReference>
<evidence type="ECO:0000259" key="3">
    <source>
        <dbReference type="Pfam" id="PF05170"/>
    </source>
</evidence>
<keyword evidence="1" id="KW-0175">Coiled coil</keyword>
<evidence type="ECO:0000313" key="4">
    <source>
        <dbReference type="EMBL" id="OMG54757.1"/>
    </source>
</evidence>
<keyword evidence="2" id="KW-0472">Membrane</keyword>
<sequence>MKIIRRLVLIVASLVVLIGIGIAVLYAVVDEAMLKQQIIAQVAEKTGRTLTIDGPVGLSVWPDVAVRAGGVKLSEADGKTGFAAIESLRLAVAVMPLLTGRLAAREIEVDGLDLTLIKRRDGTLNIDDLLGSEKASKQAAAQVEPKPAASPVTAETSQFLHVDIAALALRNARFTWQDEVAGKTTKLSALDFSTARLIADTALGTLSVDALKLALKGSSGADSFAFAIELPAIRLADKRLESRFTGALDVDSPSLPMHRLKLPLAGNLALDLAKSSADLTLDTRLDESKIALKLAVDRFTPLFFNFDLAIDQLNVDRYLVPAPAAVAPVAPVAKAEAPAGPAAPASNKDAGKIDLSALQGLNFRGKLAIGQLQARGLKVSALDARIIAAGGRLDVAPLQAKLYGGSLNGSLGVNAGSNAFSVRQNLEGINIQPLLKDLLQKEPLEGRGSLSLDLTTRGATADALKRGLAGQAALDLRDGAVRGVNVAKMLRDAKAALRGRQNTSAAADGTEKTDFSELTASFRIVGGVASNDDLAMKSPFLRLGGAGDIDIGNSRIDYLAKITVVNTSTGQQGKELDDLRGITIPLRLRGPFDKLSYSLEVDKLLEEVAKAKLDEKKAELKEKASEKLKEKLGDKLKGLLGK</sequence>
<dbReference type="InterPro" id="IPR052894">
    <property type="entry name" value="AsmA-related"/>
</dbReference>
<keyword evidence="5" id="KW-1185">Reference proteome</keyword>
<dbReference type="Proteomes" id="UP000187526">
    <property type="component" value="Unassembled WGS sequence"/>
</dbReference>
<dbReference type="STRING" id="418702.BJN45_06115"/>
<protein>
    <recommendedName>
        <fullName evidence="3">AsmA domain-containing protein</fullName>
    </recommendedName>
</protein>
<dbReference type="PANTHER" id="PTHR30441:SF4">
    <property type="entry name" value="PROTEIN ASMA"/>
    <property type="match status" value="1"/>
</dbReference>
<comment type="caution">
    <text evidence="4">The sequence shown here is derived from an EMBL/GenBank/DDBJ whole genome shotgun (WGS) entry which is preliminary data.</text>
</comment>
<feature type="domain" description="AsmA" evidence="3">
    <location>
        <begin position="278"/>
        <end position="533"/>
    </location>
</feature>
<dbReference type="GO" id="GO:0005886">
    <property type="term" value="C:plasma membrane"/>
    <property type="evidence" value="ECO:0007669"/>
    <property type="project" value="TreeGrafter"/>
</dbReference>
<proteinExistence type="predicted"/>
<keyword evidence="2" id="KW-0812">Transmembrane</keyword>
<evidence type="ECO:0000256" key="1">
    <source>
        <dbReference type="SAM" id="Coils"/>
    </source>
</evidence>
<reference evidence="4 5" key="1">
    <citation type="submission" date="2016-10" db="EMBL/GenBank/DDBJ databases">
        <title>Alkaliphiles isolated from bioreactors.</title>
        <authorList>
            <person name="Salah Z."/>
            <person name="Rout S.P."/>
            <person name="Humphreys P.N."/>
        </authorList>
    </citation>
    <scope>NUCLEOTIDE SEQUENCE [LARGE SCALE GENOMIC DNA]</scope>
    <source>
        <strain evidence="4 5">ZS02</strain>
    </source>
</reference>
<evidence type="ECO:0000256" key="2">
    <source>
        <dbReference type="SAM" id="Phobius"/>
    </source>
</evidence>
<dbReference type="AlphaFoldDB" id="A0A1R1I7X2"/>
<gene>
    <name evidence="4" type="ORF">BJN45_06115</name>
</gene>
<feature type="transmembrane region" description="Helical" evidence="2">
    <location>
        <begin position="7"/>
        <end position="29"/>
    </location>
</feature>
<feature type="coiled-coil region" evidence="1">
    <location>
        <begin position="601"/>
        <end position="630"/>
    </location>
</feature>
<accession>A0A1R1I7X2</accession>
<name>A0A1R1I7X2_9RHOO</name>
<dbReference type="EMBL" id="MTHD01000002">
    <property type="protein sequence ID" value="OMG54757.1"/>
    <property type="molecule type" value="Genomic_DNA"/>
</dbReference>
<dbReference type="InterPro" id="IPR007844">
    <property type="entry name" value="AsmA"/>
</dbReference>
<dbReference type="Pfam" id="PF05170">
    <property type="entry name" value="AsmA"/>
    <property type="match status" value="2"/>
</dbReference>
<evidence type="ECO:0000313" key="5">
    <source>
        <dbReference type="Proteomes" id="UP000187526"/>
    </source>
</evidence>
<dbReference type="PANTHER" id="PTHR30441">
    <property type="entry name" value="DUF748 DOMAIN-CONTAINING PROTEIN"/>
    <property type="match status" value="1"/>
</dbReference>
<keyword evidence="2" id="KW-1133">Transmembrane helix</keyword>